<accession>A0A1A8QP34</accession>
<name>A0A1A8QP34_9TELE</name>
<proteinExistence type="predicted"/>
<feature type="non-terminal residue" evidence="1">
    <location>
        <position position="85"/>
    </location>
</feature>
<dbReference type="EMBL" id="HAEG01013640">
    <property type="protein sequence ID" value="SBR95520.1"/>
    <property type="molecule type" value="Transcribed_RNA"/>
</dbReference>
<protein>
    <submittedName>
        <fullName evidence="1">Aryl hydrocarbon receptor</fullName>
    </submittedName>
</protein>
<reference evidence="1" key="1">
    <citation type="submission" date="2016-05" db="EMBL/GenBank/DDBJ databases">
        <authorList>
            <person name="Lavstsen T."/>
            <person name="Jespersen J.S."/>
        </authorList>
    </citation>
    <scope>NUCLEOTIDE SEQUENCE</scope>
    <source>
        <tissue evidence="1">Brain</tissue>
    </source>
</reference>
<organism evidence="1">
    <name type="scientific">Nothobranchius pienaari</name>
    <dbReference type="NCBI Taxonomy" id="704102"/>
    <lineage>
        <taxon>Eukaryota</taxon>
        <taxon>Metazoa</taxon>
        <taxon>Chordata</taxon>
        <taxon>Craniata</taxon>
        <taxon>Vertebrata</taxon>
        <taxon>Euteleostomi</taxon>
        <taxon>Actinopterygii</taxon>
        <taxon>Neopterygii</taxon>
        <taxon>Teleostei</taxon>
        <taxon>Neoteleostei</taxon>
        <taxon>Acanthomorphata</taxon>
        <taxon>Ovalentaria</taxon>
        <taxon>Atherinomorphae</taxon>
        <taxon>Cyprinodontiformes</taxon>
        <taxon>Nothobranchiidae</taxon>
        <taxon>Nothobranchius</taxon>
    </lineage>
</organism>
<feature type="non-terminal residue" evidence="1">
    <location>
        <position position="1"/>
    </location>
</feature>
<sequence length="85" mass="9208">QRVHSELLSRARTASVTVAAAGRADTIKLQPVGPDGRCQGGERLSSQQHQRIIHQDMSSTGNKWSDVSRWTVGPAGPPDIRILPL</sequence>
<keyword evidence="1" id="KW-0675">Receptor</keyword>
<gene>
    <name evidence="1" type="primary">OLA.329</name>
</gene>
<evidence type="ECO:0000313" key="1">
    <source>
        <dbReference type="EMBL" id="SBR95520.1"/>
    </source>
</evidence>
<reference evidence="1" key="2">
    <citation type="submission" date="2016-06" db="EMBL/GenBank/DDBJ databases">
        <title>The genome of a short-lived fish provides insights into sex chromosome evolution and the genetic control of aging.</title>
        <authorList>
            <person name="Reichwald K."/>
            <person name="Felder M."/>
            <person name="Petzold A."/>
            <person name="Koch P."/>
            <person name="Groth M."/>
            <person name="Platzer M."/>
        </authorList>
    </citation>
    <scope>NUCLEOTIDE SEQUENCE</scope>
    <source>
        <tissue evidence="1">Brain</tissue>
    </source>
</reference>
<dbReference type="AlphaFoldDB" id="A0A1A8QP34"/>